<dbReference type="RefSeq" id="WP_184001613.1">
    <property type="nucleotide sequence ID" value="NZ_BAABIF010000004.1"/>
</dbReference>
<evidence type="ECO:0000313" key="2">
    <source>
        <dbReference type="EMBL" id="MBB5717905.1"/>
    </source>
</evidence>
<dbReference type="Proteomes" id="UP000554342">
    <property type="component" value="Unassembled WGS sequence"/>
</dbReference>
<sequence>MRKSLLVVALIALPMTLSACGGSGDGSDSAPGGVSADQARTLNDAAAMLDANSVSANAVGIEPETNS</sequence>
<dbReference type="EMBL" id="JACIJI010000001">
    <property type="protein sequence ID" value="MBB5717905.1"/>
    <property type="molecule type" value="Genomic_DNA"/>
</dbReference>
<proteinExistence type="predicted"/>
<evidence type="ECO:0000256" key="1">
    <source>
        <dbReference type="SAM" id="SignalP"/>
    </source>
</evidence>
<feature type="signal peptide" evidence="1">
    <location>
        <begin position="1"/>
        <end position="19"/>
    </location>
</feature>
<name>A0A840YWG3_9SPHN</name>
<keyword evidence="3" id="KW-1185">Reference proteome</keyword>
<comment type="caution">
    <text evidence="2">The sequence shown here is derived from an EMBL/GenBank/DDBJ whole genome shotgun (WGS) entry which is preliminary data.</text>
</comment>
<dbReference type="PROSITE" id="PS51257">
    <property type="entry name" value="PROKAR_LIPOPROTEIN"/>
    <property type="match status" value="1"/>
</dbReference>
<organism evidence="2 3">
    <name type="scientific">Stakelama sediminis</name>
    <dbReference type="NCBI Taxonomy" id="463200"/>
    <lineage>
        <taxon>Bacteria</taxon>
        <taxon>Pseudomonadati</taxon>
        <taxon>Pseudomonadota</taxon>
        <taxon>Alphaproteobacteria</taxon>
        <taxon>Sphingomonadales</taxon>
        <taxon>Sphingomonadaceae</taxon>
        <taxon>Stakelama</taxon>
    </lineage>
</organism>
<gene>
    <name evidence="2" type="ORF">FHR23_000812</name>
</gene>
<accession>A0A840YWG3</accession>
<reference evidence="2 3" key="1">
    <citation type="submission" date="2020-08" db="EMBL/GenBank/DDBJ databases">
        <title>Genomic Encyclopedia of Type Strains, Phase IV (KMG-IV): sequencing the most valuable type-strain genomes for metagenomic binning, comparative biology and taxonomic classification.</title>
        <authorList>
            <person name="Goeker M."/>
        </authorList>
    </citation>
    <scope>NUCLEOTIDE SEQUENCE [LARGE SCALE GENOMIC DNA]</scope>
    <source>
        <strain evidence="2 3">DSM 27203</strain>
    </source>
</reference>
<dbReference type="AlphaFoldDB" id="A0A840YWG3"/>
<feature type="chain" id="PRO_5032745873" evidence="1">
    <location>
        <begin position="20"/>
        <end position="67"/>
    </location>
</feature>
<protein>
    <submittedName>
        <fullName evidence="2">Putative small secreted protein</fullName>
    </submittedName>
</protein>
<keyword evidence="1" id="KW-0732">Signal</keyword>
<evidence type="ECO:0000313" key="3">
    <source>
        <dbReference type="Proteomes" id="UP000554342"/>
    </source>
</evidence>